<feature type="domain" description="2,3,4,5-tetrahydropyridine-2,6-dicarboxylate N-succinyltransferase middle" evidence="1">
    <location>
        <begin position="14"/>
        <end position="42"/>
    </location>
</feature>
<gene>
    <name evidence="2" type="ORF">BSZ39_06365</name>
</gene>
<keyword evidence="3" id="KW-1185">Reference proteome</keyword>
<dbReference type="Proteomes" id="UP000185628">
    <property type="component" value="Unassembled WGS sequence"/>
</dbReference>
<dbReference type="RefSeq" id="WP_073716537.1">
    <property type="nucleotide sequence ID" value="NZ_MQVR01000030.1"/>
</dbReference>
<dbReference type="Gene3D" id="2.160.10.10">
    <property type="entry name" value="Hexapeptide repeat proteins"/>
    <property type="match status" value="1"/>
</dbReference>
<dbReference type="Pfam" id="PF14789">
    <property type="entry name" value="THDPS_M"/>
    <property type="match status" value="1"/>
</dbReference>
<dbReference type="EMBL" id="MQVR01000030">
    <property type="protein sequence ID" value="OKL54026.1"/>
    <property type="molecule type" value="Genomic_DNA"/>
</dbReference>
<name>A0A1Q5Q2K3_9ACTO</name>
<proteinExistence type="predicted"/>
<organism evidence="2 3">
    <name type="scientific">Bowdeniella nasicola</name>
    <dbReference type="NCBI Taxonomy" id="208480"/>
    <lineage>
        <taxon>Bacteria</taxon>
        <taxon>Bacillati</taxon>
        <taxon>Actinomycetota</taxon>
        <taxon>Actinomycetes</taxon>
        <taxon>Actinomycetales</taxon>
        <taxon>Actinomycetaceae</taxon>
        <taxon>Bowdeniella</taxon>
    </lineage>
</organism>
<reference evidence="3" key="1">
    <citation type="submission" date="2016-12" db="EMBL/GenBank/DDBJ databases">
        <authorList>
            <person name="Meng X."/>
        </authorList>
    </citation>
    <scope>NUCLEOTIDE SEQUENCE [LARGE SCALE GENOMIC DNA]</scope>
    <source>
        <strain evidence="3">DSM 19116</strain>
    </source>
</reference>
<protein>
    <recommendedName>
        <fullName evidence="1">2,3,4,5-tetrahydropyridine-2,6-dicarboxylate N-succinyltransferase middle domain-containing protein</fullName>
    </recommendedName>
</protein>
<dbReference type="InterPro" id="IPR032784">
    <property type="entry name" value="THDPS_M"/>
</dbReference>
<dbReference type="OrthoDB" id="9782799at2"/>
<sequence length="110" mass="11571">MPGEVNLEGILDLLPTVVWSDAGPCRATDFETVRAQLRVRNRGVGFSLEDGCQVEAALYLAASTSIRLNDGAIATGADLAGQPRLRFYRDSLSGEVHATACATTSASVTS</sequence>
<accession>A0A1Q5Q2K3</accession>
<comment type="caution">
    <text evidence="2">The sequence shown here is derived from an EMBL/GenBank/DDBJ whole genome shotgun (WGS) entry which is preliminary data.</text>
</comment>
<evidence type="ECO:0000313" key="3">
    <source>
        <dbReference type="Proteomes" id="UP000185628"/>
    </source>
</evidence>
<dbReference type="AlphaFoldDB" id="A0A1Q5Q2K3"/>
<evidence type="ECO:0000259" key="1">
    <source>
        <dbReference type="Pfam" id="PF14789"/>
    </source>
</evidence>
<evidence type="ECO:0000313" key="2">
    <source>
        <dbReference type="EMBL" id="OKL54026.1"/>
    </source>
</evidence>